<evidence type="ECO:0000256" key="5">
    <source>
        <dbReference type="ARBA" id="ARBA00012019"/>
    </source>
</evidence>
<dbReference type="Pfam" id="PF00487">
    <property type="entry name" value="FA_desaturase"/>
    <property type="match status" value="1"/>
</dbReference>
<dbReference type="InterPro" id="IPR036400">
    <property type="entry name" value="Cyt_B5-like_heme/steroid_sf"/>
</dbReference>
<keyword evidence="13" id="KW-0408">Iron</keyword>
<evidence type="ECO:0000259" key="18">
    <source>
        <dbReference type="PROSITE" id="PS50255"/>
    </source>
</evidence>
<evidence type="ECO:0000313" key="20">
    <source>
        <dbReference type="Proteomes" id="UP000245946"/>
    </source>
</evidence>
<dbReference type="SUPFAM" id="SSF55856">
    <property type="entry name" value="Cytochrome b5-like heme/steroid binding domain"/>
    <property type="match status" value="1"/>
</dbReference>
<dbReference type="UniPathway" id="UPA00222"/>
<feature type="region of interest" description="Disordered" evidence="16">
    <location>
        <begin position="1"/>
        <end position="24"/>
    </location>
</feature>
<dbReference type="InterPro" id="IPR001199">
    <property type="entry name" value="Cyt_B5-like_heme/steroid-bd"/>
</dbReference>
<dbReference type="GO" id="GO:0046872">
    <property type="term" value="F:metal ion binding"/>
    <property type="evidence" value="ECO:0007669"/>
    <property type="project" value="UniProtKB-KW"/>
</dbReference>
<keyword evidence="7" id="KW-0349">Heme</keyword>
<evidence type="ECO:0000256" key="14">
    <source>
        <dbReference type="ARBA" id="ARBA00023098"/>
    </source>
</evidence>
<feature type="transmembrane region" description="Helical" evidence="17">
    <location>
        <begin position="230"/>
        <end position="257"/>
    </location>
</feature>
<dbReference type="Gene3D" id="3.10.120.10">
    <property type="entry name" value="Cytochrome b5-like heme/steroid binding domain"/>
    <property type="match status" value="1"/>
</dbReference>
<feature type="domain" description="Cytochrome b5 heme-binding" evidence="18">
    <location>
        <begin position="43"/>
        <end position="127"/>
    </location>
</feature>
<evidence type="ECO:0000256" key="11">
    <source>
        <dbReference type="ARBA" id="ARBA00022989"/>
    </source>
</evidence>
<dbReference type="STRING" id="58919.A0A316ZIZ1"/>
<evidence type="ECO:0000313" key="19">
    <source>
        <dbReference type="EMBL" id="PWO01069.1"/>
    </source>
</evidence>
<dbReference type="Pfam" id="PF00173">
    <property type="entry name" value="Cyt-b5"/>
    <property type="match status" value="1"/>
</dbReference>
<evidence type="ECO:0000256" key="8">
    <source>
        <dbReference type="ARBA" id="ARBA00022692"/>
    </source>
</evidence>
<evidence type="ECO:0000256" key="17">
    <source>
        <dbReference type="SAM" id="Phobius"/>
    </source>
</evidence>
<evidence type="ECO:0000256" key="3">
    <source>
        <dbReference type="ARBA" id="ARBA00004991"/>
    </source>
</evidence>
<keyword evidence="10" id="KW-0746">Sphingolipid metabolism</keyword>
<dbReference type="RefSeq" id="XP_025601347.1">
    <property type="nucleotide sequence ID" value="XM_025740433.1"/>
</dbReference>
<gene>
    <name evidence="19" type="ORF">FA09DRAFT_303150</name>
</gene>
<keyword evidence="11 17" id="KW-1133">Transmembrane helix</keyword>
<keyword evidence="15 17" id="KW-0472">Membrane</keyword>
<feature type="transmembrane region" description="Helical" evidence="17">
    <location>
        <begin position="376"/>
        <end position="396"/>
    </location>
</feature>
<dbReference type="PIRSF" id="PIRSF015921">
    <property type="entry name" value="FA_sphinglp_des"/>
    <property type="match status" value="1"/>
</dbReference>
<dbReference type="InterPro" id="IPR005804">
    <property type="entry name" value="FA_desaturase_dom"/>
</dbReference>
<evidence type="ECO:0000256" key="7">
    <source>
        <dbReference type="ARBA" id="ARBA00022617"/>
    </source>
</evidence>
<comment type="pathway">
    <text evidence="2">Lipid metabolism; sphingolipid metabolism.</text>
</comment>
<dbReference type="GO" id="GO:0016020">
    <property type="term" value="C:membrane"/>
    <property type="evidence" value="ECO:0007669"/>
    <property type="project" value="UniProtKB-SubCell"/>
</dbReference>
<evidence type="ECO:0000256" key="4">
    <source>
        <dbReference type="ARBA" id="ARBA00009295"/>
    </source>
</evidence>
<dbReference type="CDD" id="cd03506">
    <property type="entry name" value="Delta6-FADS-like"/>
    <property type="match status" value="1"/>
</dbReference>
<evidence type="ECO:0000256" key="9">
    <source>
        <dbReference type="ARBA" id="ARBA00022723"/>
    </source>
</evidence>
<dbReference type="InterPro" id="IPR012171">
    <property type="entry name" value="Fatty_acid_desaturase"/>
</dbReference>
<comment type="pathway">
    <text evidence="3">Sphingolipid metabolism.</text>
</comment>
<proteinExistence type="inferred from homology"/>
<dbReference type="GeneID" id="37267979"/>
<dbReference type="GO" id="GO:0006665">
    <property type="term" value="P:sphingolipid metabolic process"/>
    <property type="evidence" value="ECO:0007669"/>
    <property type="project" value="UniProtKB-UniPathway"/>
</dbReference>
<dbReference type="PANTHER" id="PTHR19353">
    <property type="entry name" value="FATTY ACID DESATURASE 2"/>
    <property type="match status" value="1"/>
</dbReference>
<comment type="similarity">
    <text evidence="4">Belongs to the fatty acid desaturase type 1 family.</text>
</comment>
<organism evidence="19 20">
    <name type="scientific">Tilletiopsis washingtonensis</name>
    <dbReference type="NCBI Taxonomy" id="58919"/>
    <lineage>
        <taxon>Eukaryota</taxon>
        <taxon>Fungi</taxon>
        <taxon>Dikarya</taxon>
        <taxon>Basidiomycota</taxon>
        <taxon>Ustilaginomycotina</taxon>
        <taxon>Exobasidiomycetes</taxon>
        <taxon>Entylomatales</taxon>
        <taxon>Entylomatales incertae sedis</taxon>
        <taxon>Tilletiopsis</taxon>
    </lineage>
</organism>
<keyword evidence="12" id="KW-0560">Oxidoreductase</keyword>
<evidence type="ECO:0000256" key="6">
    <source>
        <dbReference type="ARBA" id="ARBA00016939"/>
    </source>
</evidence>
<dbReference type="AlphaFoldDB" id="A0A316ZIZ1"/>
<reference evidence="19 20" key="1">
    <citation type="journal article" date="2018" name="Mol. Biol. Evol.">
        <title>Broad Genomic Sampling Reveals a Smut Pathogenic Ancestry of the Fungal Clade Ustilaginomycotina.</title>
        <authorList>
            <person name="Kijpornyongpan T."/>
            <person name="Mondo S.J."/>
            <person name="Barry K."/>
            <person name="Sandor L."/>
            <person name="Lee J."/>
            <person name="Lipzen A."/>
            <person name="Pangilinan J."/>
            <person name="LaButti K."/>
            <person name="Hainaut M."/>
            <person name="Henrissat B."/>
            <person name="Grigoriev I.V."/>
            <person name="Spatafora J.W."/>
            <person name="Aime M.C."/>
        </authorList>
    </citation>
    <scope>NUCLEOTIDE SEQUENCE [LARGE SCALE GENOMIC DNA]</scope>
    <source>
        <strain evidence="19 20">MCA 4186</strain>
    </source>
</reference>
<name>A0A316ZIZ1_9BASI</name>
<dbReference type="SMART" id="SM01117">
    <property type="entry name" value="Cyt-b5"/>
    <property type="match status" value="1"/>
</dbReference>
<evidence type="ECO:0000256" key="10">
    <source>
        <dbReference type="ARBA" id="ARBA00022919"/>
    </source>
</evidence>
<evidence type="ECO:0000256" key="13">
    <source>
        <dbReference type="ARBA" id="ARBA00023004"/>
    </source>
</evidence>
<dbReference type="PANTHER" id="PTHR19353:SF30">
    <property type="entry name" value="DELTA 8-(E)-SPHINGOLIPID DESATURASE"/>
    <property type="match status" value="1"/>
</dbReference>
<keyword evidence="20" id="KW-1185">Reference proteome</keyword>
<keyword evidence="9" id="KW-0479">Metal-binding</keyword>
<feature type="transmembrane region" description="Helical" evidence="17">
    <location>
        <begin position="437"/>
        <end position="456"/>
    </location>
</feature>
<dbReference type="GO" id="GO:0016717">
    <property type="term" value="F:oxidoreductase activity, acting on paired donors, with oxidation of a pair of donors resulting in the reduction of molecular oxygen to two molecules of water"/>
    <property type="evidence" value="ECO:0007669"/>
    <property type="project" value="TreeGrafter"/>
</dbReference>
<feature type="region of interest" description="Disordered" evidence="16">
    <location>
        <begin position="138"/>
        <end position="170"/>
    </location>
</feature>
<evidence type="ECO:0000256" key="2">
    <source>
        <dbReference type="ARBA" id="ARBA00004760"/>
    </source>
</evidence>
<accession>A0A316ZIZ1</accession>
<feature type="transmembrane region" description="Helical" evidence="17">
    <location>
        <begin position="408"/>
        <end position="425"/>
    </location>
</feature>
<evidence type="ECO:0000256" key="15">
    <source>
        <dbReference type="ARBA" id="ARBA00023136"/>
    </source>
</evidence>
<evidence type="ECO:0000256" key="12">
    <source>
        <dbReference type="ARBA" id="ARBA00023002"/>
    </source>
</evidence>
<comment type="subcellular location">
    <subcellularLocation>
        <location evidence="1">Membrane</location>
        <topology evidence="1">Multi-pass membrane protein</topology>
    </subcellularLocation>
</comment>
<keyword evidence="14" id="KW-0443">Lipid metabolism</keyword>
<dbReference type="Proteomes" id="UP000245946">
    <property type="component" value="Unassembled WGS sequence"/>
</dbReference>
<evidence type="ECO:0000256" key="1">
    <source>
        <dbReference type="ARBA" id="ARBA00004141"/>
    </source>
</evidence>
<dbReference type="EC" id="1.14.19.18" evidence="5"/>
<dbReference type="EMBL" id="KZ819283">
    <property type="protein sequence ID" value="PWO01069.1"/>
    <property type="molecule type" value="Genomic_DNA"/>
</dbReference>
<evidence type="ECO:0000256" key="16">
    <source>
        <dbReference type="SAM" id="MobiDB-lite"/>
    </source>
</evidence>
<sequence>MPDGSGPPSQRRATEAGSSRPEKVHPLLTRAQLAARIAAGETLVLHGVRIYRLDAWLKRHPGGELAILHFVGRDARDEIEAYHCDATLRRMRAFQVATLAPQDVHPETGYKPLMPPVQLGYRAGKLETPDAQWLAWTQSQQGAEEASKTGSGADDEPAEKARAHAAPAAERPQGFPLPVAMLEPPAPPAGIEPAREQAISKAYRVLHDEVKAAGLYTLRPAGYMRELSRYAVLFAAFVGCYAHGYFLLSSLCLGLFWHQVTFSAHDAGHSGITGNHAVDRAIGIFIASPLGGLSLGWWCDNHDVHHLVTNHPEHDPDIQHMPFFAINPAFLVAAAPSEAGGKEAPAPGPHGLWSTYYRRSLFFDAPARFFLKHQHALYYVVMSLGRFNLYANSYGFLAKRPAHRRDRWWLAEVAGLGVFWAWFGACLAHCPDWTTRVLFVLISHISTSPLHVQIVLSHFARSSADLGLYESFASRQVRTTMDVACPPFLDFLHGGLHMQVTHHLFPRVPRHNLREARDRFTVPFCRKWGLDYAEYGFREGNGRVRDTLRNVAMQVRLLGKVARAQALGELH</sequence>
<dbReference type="PROSITE" id="PS50255">
    <property type="entry name" value="CYTOCHROME_B5_2"/>
    <property type="match status" value="1"/>
</dbReference>
<protein>
    <recommendedName>
        <fullName evidence="6">Delta 8-(E)-sphingolipid desaturase</fullName>
        <ecNumber evidence="5">1.14.19.18</ecNumber>
    </recommendedName>
</protein>
<dbReference type="OrthoDB" id="260091at2759"/>
<keyword evidence="8 17" id="KW-0812">Transmembrane</keyword>